<dbReference type="CDD" id="cd07422">
    <property type="entry name" value="MPP_ApaH"/>
    <property type="match status" value="1"/>
</dbReference>
<dbReference type="NCBIfam" id="NF001204">
    <property type="entry name" value="PRK00166.1"/>
    <property type="match status" value="1"/>
</dbReference>
<comment type="similarity">
    <text evidence="2">Belongs to the Ap4A hydrolase family.</text>
</comment>
<dbReference type="RefSeq" id="WP_169931659.1">
    <property type="nucleotide sequence ID" value="NZ_PIPR01000005.1"/>
</dbReference>
<dbReference type="PANTHER" id="PTHR40942:SF4">
    <property type="entry name" value="CYTOCHROME C5"/>
    <property type="match status" value="1"/>
</dbReference>
<dbReference type="InterPro" id="IPR004617">
    <property type="entry name" value="ApaH"/>
</dbReference>
<dbReference type="InterPro" id="IPR004843">
    <property type="entry name" value="Calcineurin-like_PHP"/>
</dbReference>
<evidence type="ECO:0000256" key="3">
    <source>
        <dbReference type="ARBA" id="ARBA00012506"/>
    </source>
</evidence>
<evidence type="ECO:0000256" key="2">
    <source>
        <dbReference type="ARBA" id="ARBA00005419"/>
    </source>
</evidence>
<organism evidence="10 11">
    <name type="scientific">Pseudidiomarina aestuarii</name>
    <dbReference type="NCBI Taxonomy" id="624146"/>
    <lineage>
        <taxon>Bacteria</taxon>
        <taxon>Pseudomonadati</taxon>
        <taxon>Pseudomonadota</taxon>
        <taxon>Gammaproteobacteria</taxon>
        <taxon>Alteromonadales</taxon>
        <taxon>Idiomarinaceae</taxon>
        <taxon>Pseudidiomarina</taxon>
    </lineage>
</organism>
<dbReference type="AlphaFoldDB" id="A0A7Z6ZRT7"/>
<comment type="function">
    <text evidence="1">Hydrolyzes diadenosine 5',5'''-P1,P4-tetraphosphate to yield ADP.</text>
</comment>
<dbReference type="SUPFAM" id="SSF56300">
    <property type="entry name" value="Metallo-dependent phosphatases"/>
    <property type="match status" value="1"/>
</dbReference>
<evidence type="ECO:0000256" key="7">
    <source>
        <dbReference type="ARBA" id="ARBA00033210"/>
    </source>
</evidence>
<comment type="catalytic activity">
    <reaction evidence="8">
        <text>P(1),P(4)-bis(5'-adenosyl) tetraphosphate + H2O = 2 ADP + 2 H(+)</text>
        <dbReference type="Rhea" id="RHEA:24252"/>
        <dbReference type="ChEBI" id="CHEBI:15377"/>
        <dbReference type="ChEBI" id="CHEBI:15378"/>
        <dbReference type="ChEBI" id="CHEBI:58141"/>
        <dbReference type="ChEBI" id="CHEBI:456216"/>
        <dbReference type="EC" id="3.6.1.41"/>
    </reaction>
</comment>
<dbReference type="NCBIfam" id="TIGR00668">
    <property type="entry name" value="apaH"/>
    <property type="match status" value="1"/>
</dbReference>
<sequence>MARYLVGDVQGCRVELDRLLERVSFNPRHDELWCVGDLVARGADSLGCWQLVRELGTSFKMTLGNHDLNLLAILLGQREPNPKDKLAPLLDQSAADRDALIEWLCQQPLLRQDYDCVMSHAGIYPWWTTAQSANYAREVEALLKSASAAELEVFLSEMYGNSPARWQDDLTGSERYRFIINAFTRMRFCTSDGALDLKAKMAPSAGDKPDHLIPWFELWPVTEQTLIFGHWAALMGETGRDDVIGLDTGCVWGEHLTLMRWPERRFEQQSALPPETT</sequence>
<evidence type="ECO:0000313" key="11">
    <source>
        <dbReference type="Proteomes" id="UP000287766"/>
    </source>
</evidence>
<dbReference type="Pfam" id="PF00149">
    <property type="entry name" value="Metallophos"/>
    <property type="match status" value="1"/>
</dbReference>
<accession>A0A7Z6ZRT7</accession>
<evidence type="ECO:0000256" key="5">
    <source>
        <dbReference type="ARBA" id="ARBA00031248"/>
    </source>
</evidence>
<keyword evidence="11" id="KW-1185">Reference proteome</keyword>
<dbReference type="GO" id="GO:0008803">
    <property type="term" value="F:bis(5'-nucleosyl)-tetraphosphatase (symmetrical) activity"/>
    <property type="evidence" value="ECO:0007669"/>
    <property type="project" value="UniProtKB-EC"/>
</dbReference>
<evidence type="ECO:0000313" key="10">
    <source>
        <dbReference type="EMBL" id="RUO38048.1"/>
    </source>
</evidence>
<evidence type="ECO:0000256" key="6">
    <source>
        <dbReference type="ARBA" id="ARBA00032248"/>
    </source>
</evidence>
<evidence type="ECO:0000256" key="8">
    <source>
        <dbReference type="ARBA" id="ARBA00049417"/>
    </source>
</evidence>
<evidence type="ECO:0000256" key="4">
    <source>
        <dbReference type="ARBA" id="ARBA00022801"/>
    </source>
</evidence>
<evidence type="ECO:0000259" key="9">
    <source>
        <dbReference type="Pfam" id="PF00149"/>
    </source>
</evidence>
<name>A0A7Z6ZRT7_9GAMM</name>
<protein>
    <recommendedName>
        <fullName evidence="3">bis(5'-nucleosyl)-tetraphosphatase (symmetrical)</fullName>
        <ecNumber evidence="3">3.6.1.41</ecNumber>
    </recommendedName>
    <alternativeName>
        <fullName evidence="6">Ap4A hydrolase</fullName>
    </alternativeName>
    <alternativeName>
        <fullName evidence="5">Diadenosine 5',5'''-P1,P4-tetraphosphate pyrophosphohydrolase</fullName>
    </alternativeName>
    <alternativeName>
        <fullName evidence="7">Diadenosine tetraphosphatase</fullName>
    </alternativeName>
</protein>
<feature type="domain" description="Calcineurin-like phosphoesterase" evidence="9">
    <location>
        <begin position="5"/>
        <end position="126"/>
    </location>
</feature>
<keyword evidence="4" id="KW-0378">Hydrolase</keyword>
<dbReference type="PIRSF" id="PIRSF000903">
    <property type="entry name" value="B5n-ttraPtase_sm"/>
    <property type="match status" value="1"/>
</dbReference>
<reference evidence="11" key="1">
    <citation type="journal article" date="2018" name="Front. Microbiol.">
        <title>Genome-Based Analysis Reveals the Taxonomy and Diversity of the Family Idiomarinaceae.</title>
        <authorList>
            <person name="Liu Y."/>
            <person name="Lai Q."/>
            <person name="Shao Z."/>
        </authorList>
    </citation>
    <scope>NUCLEOTIDE SEQUENCE [LARGE SCALE GENOMIC DNA]</scope>
    <source>
        <strain evidence="11">KYW314</strain>
    </source>
</reference>
<dbReference type="Gene3D" id="3.60.21.10">
    <property type="match status" value="1"/>
</dbReference>
<dbReference type="PANTHER" id="PTHR40942">
    <property type="match status" value="1"/>
</dbReference>
<evidence type="ECO:0000256" key="1">
    <source>
        <dbReference type="ARBA" id="ARBA00003413"/>
    </source>
</evidence>
<comment type="caution">
    <text evidence="10">The sequence shown here is derived from an EMBL/GenBank/DDBJ whole genome shotgun (WGS) entry which is preliminary data.</text>
</comment>
<gene>
    <name evidence="10" type="ORF">CWE22_11565</name>
</gene>
<dbReference type="InterPro" id="IPR029052">
    <property type="entry name" value="Metallo-depent_PP-like"/>
</dbReference>
<dbReference type="Proteomes" id="UP000287766">
    <property type="component" value="Unassembled WGS sequence"/>
</dbReference>
<proteinExistence type="inferred from homology"/>
<dbReference type="EMBL" id="PIPR01000005">
    <property type="protein sequence ID" value="RUO38048.1"/>
    <property type="molecule type" value="Genomic_DNA"/>
</dbReference>
<dbReference type="EC" id="3.6.1.41" evidence="3"/>